<evidence type="ECO:0000313" key="14">
    <source>
        <dbReference type="Proteomes" id="UP000294919"/>
    </source>
</evidence>
<dbReference type="PANTHER" id="PTHR45453:SF2">
    <property type="entry name" value="HISTIDINE KINASE"/>
    <property type="match status" value="1"/>
</dbReference>
<evidence type="ECO:0000256" key="9">
    <source>
        <dbReference type="ARBA" id="ARBA00023012"/>
    </source>
</evidence>
<keyword evidence="9" id="KW-0902">Two-component regulatory system</keyword>
<reference evidence="13 14" key="1">
    <citation type="submission" date="2019-03" db="EMBL/GenBank/DDBJ databases">
        <title>Genomic Encyclopedia of Type Strains, Phase IV (KMG-IV): sequencing the most valuable type-strain genomes for metagenomic binning, comparative biology and taxonomic classification.</title>
        <authorList>
            <person name="Goeker M."/>
        </authorList>
    </citation>
    <scope>NUCLEOTIDE SEQUENCE [LARGE SCALE GENOMIC DNA]</scope>
    <source>
        <strain evidence="13 14">DSM 102940</strain>
    </source>
</reference>
<accession>A0A4R2L298</accession>
<dbReference type="SMART" id="SM00387">
    <property type="entry name" value="HATPase_c"/>
    <property type="match status" value="1"/>
</dbReference>
<dbReference type="PROSITE" id="PS50109">
    <property type="entry name" value="HIS_KIN"/>
    <property type="match status" value="1"/>
</dbReference>
<comment type="caution">
    <text evidence="13">The sequence shown here is derived from an EMBL/GenBank/DDBJ whole genome shotgun (WGS) entry which is preliminary data.</text>
</comment>
<keyword evidence="14" id="KW-1185">Reference proteome</keyword>
<protein>
    <recommendedName>
        <fullName evidence="3">histidine kinase</fullName>
        <ecNumber evidence="3">2.7.13.3</ecNumber>
    </recommendedName>
</protein>
<dbReference type="SUPFAM" id="SSF55874">
    <property type="entry name" value="ATPase domain of HSP90 chaperone/DNA topoisomerase II/histidine kinase"/>
    <property type="match status" value="1"/>
</dbReference>
<dbReference type="PANTHER" id="PTHR45453">
    <property type="entry name" value="PHOSPHATE REGULON SENSOR PROTEIN PHOR"/>
    <property type="match status" value="1"/>
</dbReference>
<comment type="subcellular location">
    <subcellularLocation>
        <location evidence="2">Cell membrane</location>
        <topology evidence="2">Multi-pass membrane protein</topology>
    </subcellularLocation>
</comment>
<evidence type="ECO:0000256" key="5">
    <source>
        <dbReference type="ARBA" id="ARBA00022679"/>
    </source>
</evidence>
<evidence type="ECO:0000256" key="10">
    <source>
        <dbReference type="ARBA" id="ARBA00023136"/>
    </source>
</evidence>
<keyword evidence="10 11" id="KW-0472">Membrane</keyword>
<evidence type="ECO:0000256" key="1">
    <source>
        <dbReference type="ARBA" id="ARBA00000085"/>
    </source>
</evidence>
<evidence type="ECO:0000256" key="3">
    <source>
        <dbReference type="ARBA" id="ARBA00012438"/>
    </source>
</evidence>
<dbReference type="AlphaFoldDB" id="A0A4R2L298"/>
<organism evidence="13 14">
    <name type="scientific">Marinisporobacter balticus</name>
    <dbReference type="NCBI Taxonomy" id="2018667"/>
    <lineage>
        <taxon>Bacteria</taxon>
        <taxon>Bacillati</taxon>
        <taxon>Bacillota</taxon>
        <taxon>Clostridia</taxon>
        <taxon>Peptostreptococcales</taxon>
        <taxon>Thermotaleaceae</taxon>
        <taxon>Marinisporobacter</taxon>
    </lineage>
</organism>
<name>A0A4R2L298_9FIRM</name>
<dbReference type="Pfam" id="PF02518">
    <property type="entry name" value="HATPase_c"/>
    <property type="match status" value="1"/>
</dbReference>
<gene>
    <name evidence="13" type="ORF">EV214_10255</name>
</gene>
<feature type="transmembrane region" description="Helical" evidence="11">
    <location>
        <begin position="12"/>
        <end position="30"/>
    </location>
</feature>
<evidence type="ECO:0000256" key="7">
    <source>
        <dbReference type="ARBA" id="ARBA00022777"/>
    </source>
</evidence>
<keyword evidence="6 11" id="KW-0812">Transmembrane</keyword>
<dbReference type="OrthoDB" id="9780487at2"/>
<dbReference type="InterPro" id="IPR005467">
    <property type="entry name" value="His_kinase_dom"/>
</dbReference>
<evidence type="ECO:0000313" key="13">
    <source>
        <dbReference type="EMBL" id="TCO79337.1"/>
    </source>
</evidence>
<evidence type="ECO:0000256" key="11">
    <source>
        <dbReference type="SAM" id="Phobius"/>
    </source>
</evidence>
<evidence type="ECO:0000256" key="6">
    <source>
        <dbReference type="ARBA" id="ARBA00022692"/>
    </source>
</evidence>
<keyword evidence="7 13" id="KW-0418">Kinase</keyword>
<sequence length="343" mass="39844">MSMINYLKEKWVAYTFITSSIIFAVTVYKLDKKFTMTQSNATYIAVGLALLFVIFVLIDYTIYNSRVKKFKSYCRNSVLSDEELDAFTYPMDREYGKVVQNIVKEYEKFKVDMRTKSSEELEFITKWIHDIKVPISAMRLILESHDNDLGQKFYRRMDTEIVAIEQCIQRIFYHIKSNTFHNDYKISEVDTKKLIGDALKGYSNFFSYRKINISISDNHYKVLTDGKWSGYIISQILSNAVKHTPVNGYITINTNKKSNETTIQIRNSGKGILSKDISQIFNKGYTSSEDRNGMKATGYGMYLSKKLSDMLGHKLTVESEYGKYAQFNLTFVHHDTIYSVTKM</sequence>
<dbReference type="GO" id="GO:0004721">
    <property type="term" value="F:phosphoprotein phosphatase activity"/>
    <property type="evidence" value="ECO:0007669"/>
    <property type="project" value="TreeGrafter"/>
</dbReference>
<dbReference type="GO" id="GO:0005886">
    <property type="term" value="C:plasma membrane"/>
    <property type="evidence" value="ECO:0007669"/>
    <property type="project" value="UniProtKB-SubCell"/>
</dbReference>
<dbReference type="RefSeq" id="WP_132242144.1">
    <property type="nucleotide sequence ID" value="NZ_SLWV01000002.1"/>
</dbReference>
<dbReference type="InterPro" id="IPR003594">
    <property type="entry name" value="HATPase_dom"/>
</dbReference>
<keyword evidence="5" id="KW-0808">Transferase</keyword>
<keyword evidence="4" id="KW-1003">Cell membrane</keyword>
<keyword evidence="8 11" id="KW-1133">Transmembrane helix</keyword>
<evidence type="ECO:0000256" key="4">
    <source>
        <dbReference type="ARBA" id="ARBA00022475"/>
    </source>
</evidence>
<comment type="catalytic activity">
    <reaction evidence="1">
        <text>ATP + protein L-histidine = ADP + protein N-phospho-L-histidine.</text>
        <dbReference type="EC" id="2.7.13.3"/>
    </reaction>
</comment>
<dbReference type="GO" id="GO:0000155">
    <property type="term" value="F:phosphorelay sensor kinase activity"/>
    <property type="evidence" value="ECO:0007669"/>
    <property type="project" value="TreeGrafter"/>
</dbReference>
<feature type="domain" description="Histidine kinase" evidence="12">
    <location>
        <begin position="126"/>
        <end position="335"/>
    </location>
</feature>
<dbReference type="Proteomes" id="UP000294919">
    <property type="component" value="Unassembled WGS sequence"/>
</dbReference>
<evidence type="ECO:0000256" key="2">
    <source>
        <dbReference type="ARBA" id="ARBA00004651"/>
    </source>
</evidence>
<dbReference type="Gene3D" id="3.30.565.10">
    <property type="entry name" value="Histidine kinase-like ATPase, C-terminal domain"/>
    <property type="match status" value="1"/>
</dbReference>
<dbReference type="InterPro" id="IPR050351">
    <property type="entry name" value="BphY/WalK/GraS-like"/>
</dbReference>
<dbReference type="InterPro" id="IPR036890">
    <property type="entry name" value="HATPase_C_sf"/>
</dbReference>
<proteinExistence type="predicted"/>
<dbReference type="GO" id="GO:0016036">
    <property type="term" value="P:cellular response to phosphate starvation"/>
    <property type="evidence" value="ECO:0007669"/>
    <property type="project" value="TreeGrafter"/>
</dbReference>
<evidence type="ECO:0000259" key="12">
    <source>
        <dbReference type="PROSITE" id="PS50109"/>
    </source>
</evidence>
<feature type="transmembrane region" description="Helical" evidence="11">
    <location>
        <begin position="42"/>
        <end position="63"/>
    </location>
</feature>
<dbReference type="EMBL" id="SLWV01000002">
    <property type="protein sequence ID" value="TCO79337.1"/>
    <property type="molecule type" value="Genomic_DNA"/>
</dbReference>
<evidence type="ECO:0000256" key="8">
    <source>
        <dbReference type="ARBA" id="ARBA00022989"/>
    </source>
</evidence>
<dbReference type="EC" id="2.7.13.3" evidence="3"/>